<comment type="caution">
    <text evidence="1">The sequence shown here is derived from an EMBL/GenBank/DDBJ whole genome shotgun (WGS) entry which is preliminary data.</text>
</comment>
<accession>A0A645HVC1</accession>
<evidence type="ECO:0000313" key="1">
    <source>
        <dbReference type="EMBL" id="MPN43005.1"/>
    </source>
</evidence>
<organism evidence="1">
    <name type="scientific">bioreactor metagenome</name>
    <dbReference type="NCBI Taxonomy" id="1076179"/>
    <lineage>
        <taxon>unclassified sequences</taxon>
        <taxon>metagenomes</taxon>
        <taxon>ecological metagenomes</taxon>
    </lineage>
</organism>
<name>A0A645HVC1_9ZZZZ</name>
<sequence length="74" mass="8405">MKVDQGYIDYLAISPRGRRDYLNFIIELADIAIKNAGSNGITEETAAKAKICRADALRQLEHMKKEHESPETER</sequence>
<protein>
    <submittedName>
        <fullName evidence="1">Uncharacterized protein</fullName>
    </submittedName>
</protein>
<dbReference type="AlphaFoldDB" id="A0A645HVC1"/>
<gene>
    <name evidence="1" type="ORF">SDC9_190564</name>
</gene>
<reference evidence="1" key="1">
    <citation type="submission" date="2019-08" db="EMBL/GenBank/DDBJ databases">
        <authorList>
            <person name="Kucharzyk K."/>
            <person name="Murdoch R.W."/>
            <person name="Higgins S."/>
            <person name="Loffler F."/>
        </authorList>
    </citation>
    <scope>NUCLEOTIDE SEQUENCE</scope>
</reference>
<dbReference type="EMBL" id="VSSQ01101122">
    <property type="protein sequence ID" value="MPN43005.1"/>
    <property type="molecule type" value="Genomic_DNA"/>
</dbReference>
<proteinExistence type="predicted"/>